<keyword evidence="3" id="KW-1185">Reference proteome</keyword>
<dbReference type="PATRIC" id="fig|1300344.3.peg.2266"/>
<evidence type="ECO:0000313" key="3">
    <source>
        <dbReference type="Proteomes" id="UP000076794"/>
    </source>
</evidence>
<dbReference type="OrthoDB" id="5198533at2"/>
<reference evidence="2 3" key="1">
    <citation type="submission" date="2016-01" db="EMBL/GenBank/DDBJ databases">
        <title>Complete genome sequence of a soil Actinobacterium, Isoptericola dokdonensis DS-3.</title>
        <authorList>
            <person name="Kwon S.-K."/>
            <person name="Kim J.F."/>
        </authorList>
    </citation>
    <scope>NUCLEOTIDE SEQUENCE [LARGE SCALE GENOMIC DNA]</scope>
    <source>
        <strain evidence="2 3">DS-3</strain>
    </source>
</reference>
<sequence>MSLYARKPTRFARQLTGDLLLVAWTGAWAWVGLTVHDLTAELARPGLATATAADDIASRFHDVEGTIQGVPAVGDDLALPFGEAAAAAATVAHAGRAQAETVTDVAFWLGIAVFLLPVLLVAVLYVPLRVAFVRRTAAARRLAASDPALLALRAMSNLPLRTLAKVSADPVGAWRDDDPVVVRTLADLELDRLGLPPARTKPQRPAPQPVR</sequence>
<accession>A0A161IEK1</accession>
<evidence type="ECO:0000313" key="2">
    <source>
        <dbReference type="EMBL" id="ANC31797.1"/>
    </source>
</evidence>
<dbReference type="RefSeq" id="WP_068203030.1">
    <property type="nucleotide sequence ID" value="NZ_CP014209.1"/>
</dbReference>
<keyword evidence="1" id="KW-0812">Transmembrane</keyword>
<feature type="transmembrane region" description="Helical" evidence="1">
    <location>
        <begin position="105"/>
        <end position="126"/>
    </location>
</feature>
<proteinExistence type="predicted"/>
<organism evidence="2 3">
    <name type="scientific">Isoptericola dokdonensis DS-3</name>
    <dbReference type="NCBI Taxonomy" id="1300344"/>
    <lineage>
        <taxon>Bacteria</taxon>
        <taxon>Bacillati</taxon>
        <taxon>Actinomycetota</taxon>
        <taxon>Actinomycetes</taxon>
        <taxon>Micrococcales</taxon>
        <taxon>Promicromonosporaceae</taxon>
        <taxon>Isoptericola</taxon>
    </lineage>
</organism>
<dbReference type="STRING" id="1300344.I598_2257"/>
<evidence type="ECO:0000256" key="1">
    <source>
        <dbReference type="SAM" id="Phobius"/>
    </source>
</evidence>
<gene>
    <name evidence="2" type="ORF">I598_2257</name>
</gene>
<dbReference type="AlphaFoldDB" id="A0A161IEK1"/>
<keyword evidence="1" id="KW-1133">Transmembrane helix</keyword>
<dbReference type="EMBL" id="CP014209">
    <property type="protein sequence ID" value="ANC31797.1"/>
    <property type="molecule type" value="Genomic_DNA"/>
</dbReference>
<name>A0A161IEK1_9MICO</name>
<dbReference type="KEGG" id="ido:I598_2257"/>
<keyword evidence="1" id="KW-0472">Membrane</keyword>
<dbReference type="Proteomes" id="UP000076794">
    <property type="component" value="Chromosome"/>
</dbReference>
<protein>
    <submittedName>
        <fullName evidence="2">Uncharacterized protein</fullName>
    </submittedName>
</protein>